<feature type="transmembrane region" description="Helical" evidence="1">
    <location>
        <begin position="12"/>
        <end position="34"/>
    </location>
</feature>
<dbReference type="AlphaFoldDB" id="A0A923I676"/>
<evidence type="ECO:0000256" key="1">
    <source>
        <dbReference type="SAM" id="Phobius"/>
    </source>
</evidence>
<dbReference type="Proteomes" id="UP000659630">
    <property type="component" value="Unassembled WGS sequence"/>
</dbReference>
<evidence type="ECO:0008006" key="4">
    <source>
        <dbReference type="Google" id="ProtNLM"/>
    </source>
</evidence>
<keyword evidence="1" id="KW-0472">Membrane</keyword>
<protein>
    <recommendedName>
        <fullName evidence="4">DUF3021 domain-containing protein</fullName>
    </recommendedName>
</protein>
<keyword evidence="1" id="KW-1133">Transmembrane helix</keyword>
<comment type="caution">
    <text evidence="2">The sequence shown here is derived from an EMBL/GenBank/DDBJ whole genome shotgun (WGS) entry which is preliminary data.</text>
</comment>
<evidence type="ECO:0000313" key="3">
    <source>
        <dbReference type="Proteomes" id="UP000659630"/>
    </source>
</evidence>
<feature type="transmembrane region" description="Helical" evidence="1">
    <location>
        <begin position="69"/>
        <end position="90"/>
    </location>
</feature>
<organism evidence="2 3">
    <name type="scientific">Anaerofilum hominis</name>
    <dbReference type="NCBI Taxonomy" id="2763016"/>
    <lineage>
        <taxon>Bacteria</taxon>
        <taxon>Bacillati</taxon>
        <taxon>Bacillota</taxon>
        <taxon>Clostridia</taxon>
        <taxon>Eubacteriales</taxon>
        <taxon>Oscillospiraceae</taxon>
        <taxon>Anaerofilum</taxon>
    </lineage>
</organism>
<accession>A0A923I676</accession>
<keyword evidence="3" id="KW-1185">Reference proteome</keyword>
<keyword evidence="1" id="KW-0812">Transmembrane</keyword>
<proteinExistence type="predicted"/>
<feature type="transmembrane region" description="Helical" evidence="1">
    <location>
        <begin position="40"/>
        <end position="62"/>
    </location>
</feature>
<feature type="transmembrane region" description="Helical" evidence="1">
    <location>
        <begin position="96"/>
        <end position="115"/>
    </location>
</feature>
<evidence type="ECO:0000313" key="2">
    <source>
        <dbReference type="EMBL" id="MBC5580549.1"/>
    </source>
</evidence>
<reference evidence="2" key="1">
    <citation type="submission" date="2020-08" db="EMBL/GenBank/DDBJ databases">
        <title>Genome public.</title>
        <authorList>
            <person name="Liu C."/>
            <person name="Sun Q."/>
        </authorList>
    </citation>
    <scope>NUCLEOTIDE SEQUENCE</scope>
    <source>
        <strain evidence="2">BX8</strain>
    </source>
</reference>
<dbReference type="RefSeq" id="WP_186886894.1">
    <property type="nucleotide sequence ID" value="NZ_JACONZ010000001.1"/>
</dbReference>
<sequence>MKERIRDAVVTCFVSFTVLILCYAALDLAGWIWPLDSRQALRLFALTAAIGALIQLTALLPVQRLSGQLLLQFADVAAVVFGLGGLMGVFPWEGPVLLLVGGMLTFTYFASLLIFRLIEFSCNRRDSARINRMLARTQGRTGGDR</sequence>
<gene>
    <name evidence="2" type="ORF">H8S23_03420</name>
</gene>
<dbReference type="EMBL" id="JACONZ010000001">
    <property type="protein sequence ID" value="MBC5580549.1"/>
    <property type="molecule type" value="Genomic_DNA"/>
</dbReference>
<name>A0A923I676_9FIRM</name>